<proteinExistence type="predicted"/>
<accession>A0A8J4DWF6</accession>
<dbReference type="EMBL" id="BOPF01000089">
    <property type="protein sequence ID" value="GIJ52466.1"/>
    <property type="molecule type" value="Genomic_DNA"/>
</dbReference>
<dbReference type="RefSeq" id="WP_203905866.1">
    <property type="nucleotide sequence ID" value="NZ_BOPF01000089.1"/>
</dbReference>
<organism evidence="1 2">
    <name type="scientific">Virgisporangium aliadipatigenens</name>
    <dbReference type="NCBI Taxonomy" id="741659"/>
    <lineage>
        <taxon>Bacteria</taxon>
        <taxon>Bacillati</taxon>
        <taxon>Actinomycetota</taxon>
        <taxon>Actinomycetes</taxon>
        <taxon>Micromonosporales</taxon>
        <taxon>Micromonosporaceae</taxon>
        <taxon>Virgisporangium</taxon>
    </lineage>
</organism>
<protein>
    <submittedName>
        <fullName evidence="1">Uncharacterized protein</fullName>
    </submittedName>
</protein>
<evidence type="ECO:0000313" key="1">
    <source>
        <dbReference type="EMBL" id="GIJ52466.1"/>
    </source>
</evidence>
<sequence length="68" mass="7577">MTNRTYHYMIGFVGNGATSFGQIEVTLPYPLTTMDRVREVQQLVRNHSGMYDASILAFSLFGDPSGES</sequence>
<keyword evidence="2" id="KW-1185">Reference proteome</keyword>
<comment type="caution">
    <text evidence="1">The sequence shown here is derived from an EMBL/GenBank/DDBJ whole genome shotgun (WGS) entry which is preliminary data.</text>
</comment>
<name>A0A8J4DWF6_9ACTN</name>
<dbReference type="Proteomes" id="UP000619260">
    <property type="component" value="Unassembled WGS sequence"/>
</dbReference>
<evidence type="ECO:0000313" key="2">
    <source>
        <dbReference type="Proteomes" id="UP000619260"/>
    </source>
</evidence>
<dbReference type="AlphaFoldDB" id="A0A8J4DWF6"/>
<reference evidence="1" key="1">
    <citation type="submission" date="2021-01" db="EMBL/GenBank/DDBJ databases">
        <title>Whole genome shotgun sequence of Virgisporangium aliadipatigenens NBRC 105644.</title>
        <authorList>
            <person name="Komaki H."/>
            <person name="Tamura T."/>
        </authorList>
    </citation>
    <scope>NUCLEOTIDE SEQUENCE</scope>
    <source>
        <strain evidence="1">NBRC 105644</strain>
    </source>
</reference>
<gene>
    <name evidence="1" type="ORF">Val02_93520</name>
</gene>